<proteinExistence type="predicted"/>
<evidence type="ECO:0000313" key="1">
    <source>
        <dbReference type="EMBL" id="KFP23318.1"/>
    </source>
</evidence>
<dbReference type="AlphaFoldDB" id="A0A091JTJ5"/>
<evidence type="ECO:0008006" key="3">
    <source>
        <dbReference type="Google" id="ProtNLM"/>
    </source>
</evidence>
<sequence length="55" mass="6635">NGFKLNQGRFRLDIRNKFFTLRVVKHWHRLPREVVEAPSLETFKARLDWALSNLI</sequence>
<evidence type="ECO:0000313" key="2">
    <source>
        <dbReference type="Proteomes" id="UP000053119"/>
    </source>
</evidence>
<accession>A0A091JTJ5</accession>
<organism evidence="1 2">
    <name type="scientific">Egretta garzetta</name>
    <name type="common">Little egret</name>
    <dbReference type="NCBI Taxonomy" id="188379"/>
    <lineage>
        <taxon>Eukaryota</taxon>
        <taxon>Metazoa</taxon>
        <taxon>Chordata</taxon>
        <taxon>Craniata</taxon>
        <taxon>Vertebrata</taxon>
        <taxon>Euteleostomi</taxon>
        <taxon>Archelosauria</taxon>
        <taxon>Archosauria</taxon>
        <taxon>Dinosauria</taxon>
        <taxon>Saurischia</taxon>
        <taxon>Theropoda</taxon>
        <taxon>Coelurosauria</taxon>
        <taxon>Aves</taxon>
        <taxon>Neognathae</taxon>
        <taxon>Neoaves</taxon>
        <taxon>Aequornithes</taxon>
        <taxon>Pelecaniformes</taxon>
        <taxon>Ardeidae</taxon>
        <taxon>Egretta</taxon>
    </lineage>
</organism>
<gene>
    <name evidence="1" type="ORF">Z169_03489</name>
</gene>
<feature type="non-terminal residue" evidence="1">
    <location>
        <position position="1"/>
    </location>
</feature>
<dbReference type="Proteomes" id="UP000053119">
    <property type="component" value="Unassembled WGS sequence"/>
</dbReference>
<name>A0A091JTJ5_EGRGA</name>
<keyword evidence="2" id="KW-1185">Reference proteome</keyword>
<protein>
    <recommendedName>
        <fullName evidence="3">Nidogen G2 beta-barrel domain-containing protein</fullName>
    </recommendedName>
</protein>
<reference evidence="1 2" key="1">
    <citation type="submission" date="2014-04" db="EMBL/GenBank/DDBJ databases">
        <title>Genome evolution of avian class.</title>
        <authorList>
            <person name="Zhang G."/>
            <person name="Li C."/>
        </authorList>
    </citation>
    <scope>NUCLEOTIDE SEQUENCE [LARGE SCALE GENOMIC DNA]</scope>
    <source>
        <strain evidence="1">BGI_Z169</strain>
    </source>
</reference>
<feature type="non-terminal residue" evidence="1">
    <location>
        <position position="55"/>
    </location>
</feature>
<dbReference type="EMBL" id="KK502399">
    <property type="protein sequence ID" value="KFP23318.1"/>
    <property type="molecule type" value="Genomic_DNA"/>
</dbReference>